<protein>
    <recommendedName>
        <fullName evidence="1">CoA-binding domain-containing protein</fullName>
    </recommendedName>
</protein>
<dbReference type="EMBL" id="AZHX01000357">
    <property type="protein sequence ID" value="ETX07845.1"/>
    <property type="molecule type" value="Genomic_DNA"/>
</dbReference>
<evidence type="ECO:0000259" key="1">
    <source>
        <dbReference type="Pfam" id="PF13380"/>
    </source>
</evidence>
<comment type="caution">
    <text evidence="2">The sequence shown here is derived from an EMBL/GenBank/DDBJ whole genome shotgun (WGS) entry which is preliminary data.</text>
</comment>
<dbReference type="AlphaFoldDB" id="W4MCE1"/>
<feature type="domain" description="CoA-binding" evidence="1">
    <location>
        <begin position="3"/>
        <end position="92"/>
    </location>
</feature>
<dbReference type="Proteomes" id="UP000019140">
    <property type="component" value="Unassembled WGS sequence"/>
</dbReference>
<dbReference type="InterPro" id="IPR036291">
    <property type="entry name" value="NAD(P)-bd_dom_sf"/>
</dbReference>
<name>W4MCE1_9BACT</name>
<dbReference type="InterPro" id="IPR003781">
    <property type="entry name" value="CoA-bd"/>
</dbReference>
<proteinExistence type="predicted"/>
<dbReference type="PANTHER" id="PTHR33303">
    <property type="entry name" value="CYTOPLASMIC PROTEIN-RELATED"/>
    <property type="match status" value="1"/>
</dbReference>
<reference evidence="2 3" key="1">
    <citation type="journal article" date="2014" name="Nature">
        <title>An environmental bacterial taxon with a large and distinct metabolic repertoire.</title>
        <authorList>
            <person name="Wilson M.C."/>
            <person name="Mori T."/>
            <person name="Ruckert C."/>
            <person name="Uria A.R."/>
            <person name="Helf M.J."/>
            <person name="Takada K."/>
            <person name="Gernert C."/>
            <person name="Steffens U.A."/>
            <person name="Heycke N."/>
            <person name="Schmitt S."/>
            <person name="Rinke C."/>
            <person name="Helfrich E.J."/>
            <person name="Brachmann A.O."/>
            <person name="Gurgui C."/>
            <person name="Wakimoto T."/>
            <person name="Kracht M."/>
            <person name="Crusemann M."/>
            <person name="Hentschel U."/>
            <person name="Abe I."/>
            <person name="Matsunaga S."/>
            <person name="Kalinowski J."/>
            <person name="Takeyama H."/>
            <person name="Piel J."/>
        </authorList>
    </citation>
    <scope>NUCLEOTIDE SEQUENCE [LARGE SCALE GENOMIC DNA]</scope>
    <source>
        <strain evidence="3">TSY2</strain>
    </source>
</reference>
<feature type="non-terminal residue" evidence="2">
    <location>
        <position position="1"/>
    </location>
</feature>
<gene>
    <name evidence="2" type="ORF">ETSY2_08850</name>
</gene>
<dbReference type="Gene3D" id="3.40.50.720">
    <property type="entry name" value="NAD(P)-binding Rossmann-like Domain"/>
    <property type="match status" value="1"/>
</dbReference>
<accession>W4MCE1</accession>
<dbReference type="Pfam" id="PF13380">
    <property type="entry name" value="CoA_binding_2"/>
    <property type="match status" value="1"/>
</dbReference>
<dbReference type="PANTHER" id="PTHR33303:SF2">
    <property type="entry name" value="COA-BINDING DOMAIN-CONTAINING PROTEIN"/>
    <property type="match status" value="1"/>
</dbReference>
<dbReference type="HOGENOM" id="CLU_2269339_0_0_7"/>
<evidence type="ECO:0000313" key="2">
    <source>
        <dbReference type="EMBL" id="ETX07845.1"/>
    </source>
</evidence>
<dbReference type="SUPFAM" id="SSF51735">
    <property type="entry name" value="NAD(P)-binding Rossmann-fold domains"/>
    <property type="match status" value="1"/>
</dbReference>
<keyword evidence="3" id="KW-1185">Reference proteome</keyword>
<evidence type="ECO:0000313" key="3">
    <source>
        <dbReference type="Proteomes" id="UP000019140"/>
    </source>
</evidence>
<organism evidence="2 3">
    <name type="scientific">Candidatus Entotheonella gemina</name>
    <dbReference type="NCBI Taxonomy" id="1429439"/>
    <lineage>
        <taxon>Bacteria</taxon>
        <taxon>Pseudomonadati</taxon>
        <taxon>Nitrospinota/Tectimicrobiota group</taxon>
        <taxon>Candidatus Tectimicrobiota</taxon>
        <taxon>Candidatus Entotheonellia</taxon>
        <taxon>Candidatus Entotheonellales</taxon>
        <taxon>Candidatus Entotheonellaceae</taxon>
        <taxon>Candidatus Entotheonella</taxon>
    </lineage>
</organism>
<sequence length="102" mass="11276">TFGYRMIPVNPAAAGETIHGEMCYAHLTDIPDSIDMVDVLRRPTHVDPIVDETIACGAEMLWMQLGVVHEAAARRAQAAGLTVIMDRCTSREYRRLMPPLPA</sequence>